<keyword evidence="5" id="KW-0926">Vacuole</keyword>
<reference evidence="12 13" key="1">
    <citation type="submission" date="2017-11" db="EMBL/GenBank/DDBJ databases">
        <title>Genomic Encyclopedia of Archaeal and Bacterial Type Strains, Phase II (KMG-II): From Individual Species to Whole Genera.</title>
        <authorList>
            <person name="Goeker M."/>
        </authorList>
    </citation>
    <scope>NUCLEOTIDE SEQUENCE [LARGE SCALE GENOMIC DNA]</scope>
    <source>
        <strain evidence="12 13">DSM 27763</strain>
    </source>
</reference>
<feature type="transmembrane region" description="Helical" evidence="10">
    <location>
        <begin position="26"/>
        <end position="46"/>
    </location>
</feature>
<dbReference type="Pfam" id="PF04389">
    <property type="entry name" value="Peptidase_M28"/>
    <property type="match status" value="1"/>
</dbReference>
<feature type="transmembrane region" description="Helical" evidence="10">
    <location>
        <begin position="496"/>
        <end position="516"/>
    </location>
</feature>
<feature type="transmembrane region" description="Helical" evidence="10">
    <location>
        <begin position="467"/>
        <end position="484"/>
    </location>
</feature>
<evidence type="ECO:0000259" key="11">
    <source>
        <dbReference type="Pfam" id="PF04389"/>
    </source>
</evidence>
<keyword evidence="10" id="KW-0812">Transmembrane</keyword>
<keyword evidence="6 10" id="KW-1133">Transmembrane helix</keyword>
<comment type="function">
    <text evidence="1">May be involved in vacuolar sorting and osmoregulation.</text>
</comment>
<feature type="transmembrane region" description="Helical" evidence="10">
    <location>
        <begin position="522"/>
        <end position="543"/>
    </location>
</feature>
<feature type="domain" description="Peptidase M28" evidence="11">
    <location>
        <begin position="126"/>
        <end position="309"/>
    </location>
</feature>
<proteinExistence type="inferred from homology"/>
<dbReference type="GO" id="GO:0005774">
    <property type="term" value="C:vacuolar membrane"/>
    <property type="evidence" value="ECO:0007669"/>
    <property type="project" value="UniProtKB-SubCell"/>
</dbReference>
<dbReference type="InterPro" id="IPR045175">
    <property type="entry name" value="M28_fam"/>
</dbReference>
<sequence>MTDKQQQPPGPAAARTRSTSTRSRRVASLVSALVLVVIGAACLWSLQPPQAKPDSAPDTEFAADRALALLDDIASSPHPAGSEAAADVREFLVSELRRLGLDPTVQTRTTSRTPAHGYATVAEVANVHARVPGSQPTGRVLLVAHYDSVPNGAGASDNGANVAAVLEVVRVLRSLPEPRNDVDVLFTDAEEPGLLGAQAFVESGAAGDPRRVAVVNLEARGVSGPAVMFQMEGPLTSAVSDSNAVTTSFADAVYGLLPNDTDLTVLTESGMRGINLAYMDGVAHYHTPHDDIAHVDADSVQHMGEAALGAVRSLADADLTADQGESHYFSLLGSVVSYPQWLTLPLAIAAATAFVGFLVSGRRHGLRMSRVGLAAGSFTAVLLAAVGIGVGGWWLLTTLRPEVAFGIGAVYHPAPYVVAELAVAVLVLLVWYRWARGRASAVEATAGVLGWFAALALASALVLPGGAYLFTWPALIGLGALTAARRAAPDSPVHALAGAAAAVPATVLLVPVAVLITPAVGLGLSAAPLLLMILLGATAMPLAEPRPSRRLSASLGGALLLAAAAATVVASMANRFDTDAPQPVSLAYAWESDTETATWLSDGGPAQPEVGRLLTAGPDRLDERIPPLAGAPLHHGPAPAAGDGASDPRAERSAPDEVDPTTGQRTVSVRVALPEGTYLADVLADTTTQTVHGATVDGVDIGPDGSGLVPPWGWGFRYAAPTGDIDVTLRVQGAGPLRIRVVSTVPGLPDDVEAPRLTPATSWAAWPALSGQTIAVRTFTF</sequence>
<evidence type="ECO:0000256" key="8">
    <source>
        <dbReference type="ARBA" id="ARBA00031512"/>
    </source>
</evidence>
<dbReference type="Gene3D" id="3.40.630.10">
    <property type="entry name" value="Zn peptidases"/>
    <property type="match status" value="1"/>
</dbReference>
<dbReference type="GO" id="GO:0006508">
    <property type="term" value="P:proteolysis"/>
    <property type="evidence" value="ECO:0007669"/>
    <property type="project" value="InterPro"/>
</dbReference>
<dbReference type="RefSeq" id="WP_100415376.1">
    <property type="nucleotide sequence ID" value="NZ_PGEZ01000002.1"/>
</dbReference>
<feature type="compositionally biased region" description="Basic and acidic residues" evidence="9">
    <location>
        <begin position="646"/>
        <end position="655"/>
    </location>
</feature>
<dbReference type="PANTHER" id="PTHR12147:SF58">
    <property type="entry name" value="VACUOLAR MEMBRANE PROTEASE"/>
    <property type="match status" value="1"/>
</dbReference>
<evidence type="ECO:0000256" key="10">
    <source>
        <dbReference type="SAM" id="Phobius"/>
    </source>
</evidence>
<dbReference type="OrthoDB" id="9778250at2"/>
<evidence type="ECO:0000313" key="12">
    <source>
        <dbReference type="EMBL" id="PJJ54116.1"/>
    </source>
</evidence>
<dbReference type="AlphaFoldDB" id="A0A2M9B833"/>
<evidence type="ECO:0000256" key="1">
    <source>
        <dbReference type="ARBA" id="ARBA00003273"/>
    </source>
</evidence>
<feature type="compositionally biased region" description="Low complexity" evidence="9">
    <location>
        <begin position="626"/>
        <end position="645"/>
    </location>
</feature>
<comment type="caution">
    <text evidence="12">The sequence shown here is derived from an EMBL/GenBank/DDBJ whole genome shotgun (WGS) entry which is preliminary data.</text>
</comment>
<evidence type="ECO:0000256" key="5">
    <source>
        <dbReference type="ARBA" id="ARBA00022554"/>
    </source>
</evidence>
<evidence type="ECO:0000256" key="7">
    <source>
        <dbReference type="ARBA" id="ARBA00023180"/>
    </source>
</evidence>
<keyword evidence="7" id="KW-0325">Glycoprotein</keyword>
<evidence type="ECO:0000256" key="3">
    <source>
        <dbReference type="ARBA" id="ARBA00010918"/>
    </source>
</evidence>
<feature type="region of interest" description="Disordered" evidence="9">
    <location>
        <begin position="619"/>
        <end position="665"/>
    </location>
</feature>
<name>A0A2M9B833_9ACTN</name>
<organism evidence="12 13">
    <name type="scientific">Mumia flava</name>
    <dbReference type="NCBI Taxonomy" id="1348852"/>
    <lineage>
        <taxon>Bacteria</taxon>
        <taxon>Bacillati</taxon>
        <taxon>Actinomycetota</taxon>
        <taxon>Actinomycetes</taxon>
        <taxon>Propionibacteriales</taxon>
        <taxon>Nocardioidaceae</taxon>
        <taxon>Mumia</taxon>
    </lineage>
</organism>
<keyword evidence="13" id="KW-1185">Reference proteome</keyword>
<evidence type="ECO:0000256" key="2">
    <source>
        <dbReference type="ARBA" id="ARBA00004128"/>
    </source>
</evidence>
<comment type="subcellular location">
    <subcellularLocation>
        <location evidence="2">Vacuole membrane</location>
        <topology evidence="2">Multi-pass membrane protein</topology>
    </subcellularLocation>
</comment>
<dbReference type="InterPro" id="IPR007484">
    <property type="entry name" value="Peptidase_M28"/>
</dbReference>
<accession>A0A2M9B833</accession>
<dbReference type="Proteomes" id="UP000230842">
    <property type="component" value="Unassembled WGS sequence"/>
</dbReference>
<dbReference type="GO" id="GO:0008235">
    <property type="term" value="F:metalloexopeptidase activity"/>
    <property type="evidence" value="ECO:0007669"/>
    <property type="project" value="InterPro"/>
</dbReference>
<feature type="transmembrane region" description="Helical" evidence="10">
    <location>
        <begin position="371"/>
        <end position="396"/>
    </location>
</feature>
<feature type="transmembrane region" description="Helical" evidence="10">
    <location>
        <begin position="555"/>
        <end position="573"/>
    </location>
</feature>
<evidence type="ECO:0000313" key="13">
    <source>
        <dbReference type="Proteomes" id="UP000230842"/>
    </source>
</evidence>
<dbReference type="EMBL" id="PGEZ01000002">
    <property type="protein sequence ID" value="PJJ54116.1"/>
    <property type="molecule type" value="Genomic_DNA"/>
</dbReference>
<comment type="similarity">
    <text evidence="3">Belongs to the peptidase M28 family.</text>
</comment>
<keyword evidence="10" id="KW-0472">Membrane</keyword>
<evidence type="ECO:0000256" key="4">
    <source>
        <dbReference type="ARBA" id="ARBA00017435"/>
    </source>
</evidence>
<gene>
    <name evidence="12" type="ORF">CLV56_3620</name>
</gene>
<feature type="transmembrane region" description="Helical" evidence="10">
    <location>
        <begin position="341"/>
        <end position="359"/>
    </location>
</feature>
<feature type="region of interest" description="Disordered" evidence="9">
    <location>
        <begin position="1"/>
        <end position="21"/>
    </location>
</feature>
<dbReference type="PANTHER" id="PTHR12147">
    <property type="entry name" value="METALLOPEPTIDASE M28 FAMILY MEMBER"/>
    <property type="match status" value="1"/>
</dbReference>
<dbReference type="SUPFAM" id="SSF53187">
    <property type="entry name" value="Zn-dependent exopeptidases"/>
    <property type="match status" value="1"/>
</dbReference>
<evidence type="ECO:0000256" key="6">
    <source>
        <dbReference type="ARBA" id="ARBA00022989"/>
    </source>
</evidence>
<evidence type="ECO:0000256" key="9">
    <source>
        <dbReference type="SAM" id="MobiDB-lite"/>
    </source>
</evidence>
<feature type="transmembrane region" description="Helical" evidence="10">
    <location>
        <begin position="416"/>
        <end position="434"/>
    </location>
</feature>
<feature type="compositionally biased region" description="Low complexity" evidence="9">
    <location>
        <begin position="12"/>
        <end position="21"/>
    </location>
</feature>
<protein>
    <recommendedName>
        <fullName evidence="4">Vacuolar membrane protease</fullName>
    </recommendedName>
    <alternativeName>
        <fullName evidence="8">FXNA-related family protease 1</fullName>
    </alternativeName>
</protein>
<feature type="transmembrane region" description="Helical" evidence="10">
    <location>
        <begin position="441"/>
        <end position="461"/>
    </location>
</feature>